<comment type="similarity">
    <text evidence="1">Belongs to the asparaginase 1 family.</text>
</comment>
<dbReference type="Gene3D" id="3.40.50.1170">
    <property type="entry name" value="L-asparaginase, N-terminal domain"/>
    <property type="match status" value="1"/>
</dbReference>
<dbReference type="Gene3D" id="3.40.50.40">
    <property type="match status" value="1"/>
</dbReference>
<dbReference type="EMBL" id="JAVKGT010000021">
    <property type="protein sequence ID" value="MDR5712240.1"/>
    <property type="molecule type" value="Genomic_DNA"/>
</dbReference>
<feature type="domain" description="L-asparaginase N-terminal" evidence="8">
    <location>
        <begin position="18"/>
        <end position="203"/>
    </location>
</feature>
<keyword evidence="3" id="KW-0378">Hydrolase</keyword>
<dbReference type="PIRSF" id="PIRSF001220">
    <property type="entry name" value="L-ASNase_gatD"/>
    <property type="match status" value="1"/>
</dbReference>
<dbReference type="Pfam" id="PF17763">
    <property type="entry name" value="Asparaginase_C"/>
    <property type="match status" value="1"/>
</dbReference>
<comment type="catalytic activity">
    <reaction evidence="4">
        <text>L-asparagine + H2O = L-aspartate + NH4(+)</text>
        <dbReference type="Rhea" id="RHEA:21016"/>
        <dbReference type="ChEBI" id="CHEBI:15377"/>
        <dbReference type="ChEBI" id="CHEBI:28938"/>
        <dbReference type="ChEBI" id="CHEBI:29991"/>
        <dbReference type="ChEBI" id="CHEBI:58048"/>
        <dbReference type="EC" id="3.5.1.1"/>
    </reaction>
</comment>
<dbReference type="CDD" id="cd08964">
    <property type="entry name" value="L-asparaginase_II"/>
    <property type="match status" value="1"/>
</dbReference>
<dbReference type="PRINTS" id="PR00139">
    <property type="entry name" value="ASNGLNASE"/>
</dbReference>
<dbReference type="Proteomes" id="UP001260872">
    <property type="component" value="Unassembled WGS sequence"/>
</dbReference>
<dbReference type="PROSITE" id="PS51732">
    <property type="entry name" value="ASN_GLN_ASE_3"/>
    <property type="match status" value="1"/>
</dbReference>
<dbReference type="SUPFAM" id="SSF53774">
    <property type="entry name" value="Glutaminase/Asparaginase"/>
    <property type="match status" value="1"/>
</dbReference>
<dbReference type="SFLD" id="SFLDS00057">
    <property type="entry name" value="Glutaminase/Asparaginase"/>
    <property type="match status" value="1"/>
</dbReference>
<evidence type="ECO:0000259" key="8">
    <source>
        <dbReference type="Pfam" id="PF00710"/>
    </source>
</evidence>
<dbReference type="PANTHER" id="PTHR11707:SF28">
    <property type="entry name" value="60 KDA LYSOPHOSPHOLIPASE"/>
    <property type="match status" value="1"/>
</dbReference>
<comment type="caution">
    <text evidence="10">The sequence shown here is derived from an EMBL/GenBank/DDBJ whole genome shotgun (WGS) entry which is preliminary data.</text>
</comment>
<gene>
    <name evidence="10" type="ORF">RH857_08875</name>
</gene>
<dbReference type="InterPro" id="IPR040919">
    <property type="entry name" value="Asparaginase_C"/>
</dbReference>
<dbReference type="InterPro" id="IPR020827">
    <property type="entry name" value="Asparaginase/glutaminase_AS1"/>
</dbReference>
<evidence type="ECO:0000313" key="10">
    <source>
        <dbReference type="EMBL" id="MDR5712240.1"/>
    </source>
</evidence>
<accession>A0ABU1FUA2</accession>
<evidence type="ECO:0000256" key="2">
    <source>
        <dbReference type="ARBA" id="ARBA00012920"/>
    </source>
</evidence>
<evidence type="ECO:0000259" key="9">
    <source>
        <dbReference type="Pfam" id="PF17763"/>
    </source>
</evidence>
<evidence type="ECO:0000256" key="6">
    <source>
        <dbReference type="PROSITE-ProRule" id="PRU10100"/>
    </source>
</evidence>
<reference evidence="11" key="1">
    <citation type="submission" date="2023-07" db="EMBL/GenBank/DDBJ databases">
        <title>Description of three actinobacteria isolated from air of manufacturing shop in a pharmaceutical factory.</title>
        <authorList>
            <person name="Zhang D.-F."/>
        </authorList>
    </citation>
    <scope>NUCLEOTIDE SEQUENCE [LARGE SCALE GENOMIC DNA]</scope>
    <source>
        <strain evidence="11">CCTCC AB 207010</strain>
    </source>
</reference>
<sequence length="372" mass="38819">MTAITQKEVLLLAEAPARVALLATGGTISSRASASGARAQDRAEELIAAAELHRESVEVEAHDLAVENSFNFGFSDLAAIAREVARLSSRDDVDGVVVTHGTDTMEETAAILALTHQGETPVIITGAQRSADQSDTDGPRNLRDAVLTAASPATRGRGVMLLFAGTLHAGWGVRKHHTLAVQPFAHVSGGLLGRVQQGRPQYYAVSDPLPQLPLPSVSFEKLRVDLVMAYPGADGLLINAAREAGADGIVVAGQGAGNPGRSMVRAIEDAVQAGVLVAVGTRAFAGEAAPIYGGGGAVDARTAGASLLTDVPVTQARLLLALLLDHSSLAEARAQLESWQTSGRGVVRRQKKEPHMQDKSGAQWELAPLNLQ</sequence>
<dbReference type="RefSeq" id="WP_310537621.1">
    <property type="nucleotide sequence ID" value="NZ_BAAAOC010000086.1"/>
</dbReference>
<dbReference type="SMART" id="SM00870">
    <property type="entry name" value="Asparaginase"/>
    <property type="match status" value="1"/>
</dbReference>
<dbReference type="EC" id="3.5.1.1" evidence="2"/>
<dbReference type="InterPro" id="IPR037152">
    <property type="entry name" value="L-asparaginase_N_sf"/>
</dbReference>
<dbReference type="PROSITE" id="PS00917">
    <property type="entry name" value="ASN_GLN_ASE_2"/>
    <property type="match status" value="1"/>
</dbReference>
<dbReference type="InterPro" id="IPR027473">
    <property type="entry name" value="L-asparaginase_C"/>
</dbReference>
<proteinExistence type="inferred from homology"/>
<organism evidence="10 11">
    <name type="scientific">Nesterenkonia flava</name>
    <dbReference type="NCBI Taxonomy" id="469799"/>
    <lineage>
        <taxon>Bacteria</taxon>
        <taxon>Bacillati</taxon>
        <taxon>Actinomycetota</taxon>
        <taxon>Actinomycetes</taxon>
        <taxon>Micrococcales</taxon>
        <taxon>Micrococcaceae</taxon>
        <taxon>Nesterenkonia</taxon>
    </lineage>
</organism>
<feature type="active site" evidence="5">
    <location>
        <position position="27"/>
    </location>
</feature>
<evidence type="ECO:0000256" key="5">
    <source>
        <dbReference type="PROSITE-ProRule" id="PRU10099"/>
    </source>
</evidence>
<feature type="domain" description="Asparaginase/glutaminase C-terminal" evidence="9">
    <location>
        <begin position="223"/>
        <end position="328"/>
    </location>
</feature>
<dbReference type="PROSITE" id="PS00144">
    <property type="entry name" value="ASN_GLN_ASE_1"/>
    <property type="match status" value="1"/>
</dbReference>
<protein>
    <recommendedName>
        <fullName evidence="2">asparaginase</fullName>
        <ecNumber evidence="2">3.5.1.1</ecNumber>
    </recommendedName>
</protein>
<dbReference type="PIRSF" id="PIRSF500176">
    <property type="entry name" value="L_ASNase"/>
    <property type="match status" value="1"/>
</dbReference>
<dbReference type="InterPro" id="IPR027475">
    <property type="entry name" value="Asparaginase/glutaminase_AS2"/>
</dbReference>
<feature type="active site" evidence="6">
    <location>
        <position position="102"/>
    </location>
</feature>
<name>A0ABU1FUA2_9MICC</name>
<evidence type="ECO:0000256" key="7">
    <source>
        <dbReference type="SAM" id="MobiDB-lite"/>
    </source>
</evidence>
<dbReference type="InterPro" id="IPR006034">
    <property type="entry name" value="Asparaginase/glutaminase-like"/>
</dbReference>
<evidence type="ECO:0000313" key="11">
    <source>
        <dbReference type="Proteomes" id="UP001260872"/>
    </source>
</evidence>
<keyword evidence="11" id="KW-1185">Reference proteome</keyword>
<evidence type="ECO:0000256" key="4">
    <source>
        <dbReference type="ARBA" id="ARBA00049366"/>
    </source>
</evidence>
<dbReference type="InterPro" id="IPR004550">
    <property type="entry name" value="AsnASE_II"/>
</dbReference>
<dbReference type="PANTHER" id="PTHR11707">
    <property type="entry name" value="L-ASPARAGINASE"/>
    <property type="match status" value="1"/>
</dbReference>
<dbReference type="InterPro" id="IPR027474">
    <property type="entry name" value="L-asparaginase_N"/>
</dbReference>
<dbReference type="Pfam" id="PF00710">
    <property type="entry name" value="Asparaginase"/>
    <property type="match status" value="1"/>
</dbReference>
<dbReference type="InterPro" id="IPR036152">
    <property type="entry name" value="Asp/glu_Ase-like_sf"/>
</dbReference>
<evidence type="ECO:0000256" key="1">
    <source>
        <dbReference type="ARBA" id="ARBA00010518"/>
    </source>
</evidence>
<evidence type="ECO:0000256" key="3">
    <source>
        <dbReference type="ARBA" id="ARBA00022801"/>
    </source>
</evidence>
<feature type="region of interest" description="Disordered" evidence="7">
    <location>
        <begin position="341"/>
        <end position="372"/>
    </location>
</feature>